<dbReference type="EMBL" id="JACCEL010000030">
    <property type="protein sequence ID" value="MBG9979141.1"/>
    <property type="molecule type" value="Genomic_DNA"/>
</dbReference>
<feature type="chain" id="PRO_5046384351" evidence="2">
    <location>
        <begin position="27"/>
        <end position="788"/>
    </location>
</feature>
<name>A0ABS0LLJ5_9LACT</name>
<feature type="region of interest" description="Disordered" evidence="1">
    <location>
        <begin position="56"/>
        <end position="80"/>
    </location>
</feature>
<dbReference type="Pfam" id="PF13731">
    <property type="entry name" value="WxL"/>
    <property type="match status" value="1"/>
</dbReference>
<evidence type="ECO:0000259" key="3">
    <source>
        <dbReference type="Pfam" id="PF13731"/>
    </source>
</evidence>
<evidence type="ECO:0000313" key="5">
    <source>
        <dbReference type="Proteomes" id="UP000823401"/>
    </source>
</evidence>
<proteinExistence type="predicted"/>
<protein>
    <submittedName>
        <fullName evidence="4">WxL domain-containing protein</fullName>
    </submittedName>
</protein>
<dbReference type="RefSeq" id="WP_197105175.1">
    <property type="nucleotide sequence ID" value="NZ_JACCEL010000030.1"/>
</dbReference>
<organism evidence="4 5">
    <name type="scientific">Ruoffia tabacinasalis</name>
    <dbReference type="NCBI Taxonomy" id="87458"/>
    <lineage>
        <taxon>Bacteria</taxon>
        <taxon>Bacillati</taxon>
        <taxon>Bacillota</taxon>
        <taxon>Bacilli</taxon>
        <taxon>Lactobacillales</taxon>
        <taxon>Aerococcaceae</taxon>
        <taxon>Ruoffia</taxon>
    </lineage>
</organism>
<evidence type="ECO:0000256" key="1">
    <source>
        <dbReference type="SAM" id="MobiDB-lite"/>
    </source>
</evidence>
<evidence type="ECO:0000256" key="2">
    <source>
        <dbReference type="SAM" id="SignalP"/>
    </source>
</evidence>
<comment type="caution">
    <text evidence="4">The sequence shown here is derived from an EMBL/GenBank/DDBJ whole genome shotgun (WGS) entry which is preliminary data.</text>
</comment>
<feature type="domain" description="WxL" evidence="3">
    <location>
        <begin position="645"/>
        <end position="788"/>
    </location>
</feature>
<accession>A0ABS0LLJ5</accession>
<dbReference type="InterPro" id="IPR027994">
    <property type="entry name" value="WxL_dom"/>
</dbReference>
<gene>
    <name evidence="4" type="ORF">HYQ42_10155</name>
</gene>
<sequence length="788" mass="87303">MDKISKGLISLVLASLLAGPFTTVVAQMDQAAGLESVQEEIPVEEFSESVESTIQLSESADNIEEEPVDESTNESSTEEDVTVGLINLNIKDGIKADDLALLKEGRANPWLMKLDWERINPYLAQLDEASHQEAIDGLTQSQMVLSVNGSEMSRVKLDESTQATFDITKSLPKGTVLEFDIPEIKAEAFTLSFDTLKIVVEGVAEEVIVIEDALRPWDLAAMEAGKKGKWSIEVVEEVVFDSIQSYTNINQEQVMKRLAECEITMSVDGELYSKLLIGDVGVATFDILDDLPEGSVVAFSIGDIAWQEENGLEFKLEIAPLVVEVVGMEEKPMTASNMEVLTTATTEITMNAGEWINWNDLEFKDEQVNGKTTTKVSGTINVNEIDEKIKAIPNNSYSGTDHFYTMNQIATKGKLYVKINNALITEYGYGVNYKILPRPLGRIEFSFELDRKIEDSDKITFHFGPDEDSGRVEVQRYLFDWFRTHYVNFIPFETTRFKVSHDRTNILSDAIIIDSTIEASTKVIKGSIDMDNISANLINIKLLESIDISVDNILDSLSGALNGRNINLRIYQGDSLVKIDKETIIQNLTFKFDISDIDLNVGDKLVISIGSFLLKVRVDGNLKATIGTSFSEKELYVEDIELTSVPPTINFGSMPFTYQGVQDKAATNGIEIKLTDNRSAEGADWELSAQASGDLLNGASIKFENGELSSDEDLSATENSPITLFVGDDKQSFAEYQKPTTGGYVGIVKWTLSYAAEDILLTIPPEVMMKLSDDTYHMNISWILTKGP</sequence>
<keyword evidence="2" id="KW-0732">Signal</keyword>
<evidence type="ECO:0000313" key="4">
    <source>
        <dbReference type="EMBL" id="MBG9979141.1"/>
    </source>
</evidence>
<feature type="compositionally biased region" description="Acidic residues" evidence="1">
    <location>
        <begin position="61"/>
        <end position="80"/>
    </location>
</feature>
<feature type="signal peptide" evidence="2">
    <location>
        <begin position="1"/>
        <end position="26"/>
    </location>
</feature>
<dbReference type="Proteomes" id="UP000823401">
    <property type="component" value="Unassembled WGS sequence"/>
</dbReference>
<keyword evidence="5" id="KW-1185">Reference proteome</keyword>
<reference evidence="4 5" key="1">
    <citation type="submission" date="2020-07" db="EMBL/GenBank/DDBJ databases">
        <title>Facklamia lactis sp. nov., isolated from raw milk.</title>
        <authorList>
            <person name="Doll E.V."/>
            <person name="Huptas C."/>
            <person name="Staib L."/>
            <person name="Wenning M."/>
            <person name="Scherer S."/>
        </authorList>
    </citation>
    <scope>NUCLEOTIDE SEQUENCE [LARGE SCALE GENOMIC DNA]</scope>
    <source>
        <strain evidence="4 5">DSM 104272</strain>
    </source>
</reference>